<evidence type="ECO:0000313" key="2">
    <source>
        <dbReference type="EMBL" id="KZP30744.1"/>
    </source>
</evidence>
<accession>A0A166TLG5</accession>
<feature type="compositionally biased region" description="Polar residues" evidence="1">
    <location>
        <begin position="118"/>
        <end position="132"/>
    </location>
</feature>
<feature type="compositionally biased region" description="Polar residues" evidence="1">
    <location>
        <begin position="32"/>
        <end position="52"/>
    </location>
</feature>
<proteinExistence type="predicted"/>
<gene>
    <name evidence="2" type="ORF">FIBSPDRAFT_883870</name>
</gene>
<feature type="compositionally biased region" description="Acidic residues" evidence="1">
    <location>
        <begin position="177"/>
        <end position="194"/>
    </location>
</feature>
<evidence type="ECO:0000313" key="3">
    <source>
        <dbReference type="Proteomes" id="UP000076532"/>
    </source>
</evidence>
<name>A0A166TLG5_9AGAM</name>
<feature type="compositionally biased region" description="Pro residues" evidence="1">
    <location>
        <begin position="1"/>
        <end position="10"/>
    </location>
</feature>
<feature type="compositionally biased region" description="Polar residues" evidence="1">
    <location>
        <begin position="11"/>
        <end position="20"/>
    </location>
</feature>
<organism evidence="2 3">
    <name type="scientific">Athelia psychrophila</name>
    <dbReference type="NCBI Taxonomy" id="1759441"/>
    <lineage>
        <taxon>Eukaryota</taxon>
        <taxon>Fungi</taxon>
        <taxon>Dikarya</taxon>
        <taxon>Basidiomycota</taxon>
        <taxon>Agaricomycotina</taxon>
        <taxon>Agaricomycetes</taxon>
        <taxon>Agaricomycetidae</taxon>
        <taxon>Atheliales</taxon>
        <taxon>Atheliaceae</taxon>
        <taxon>Athelia</taxon>
    </lineage>
</organism>
<feature type="compositionally biased region" description="Low complexity" evidence="1">
    <location>
        <begin position="74"/>
        <end position="83"/>
    </location>
</feature>
<feature type="compositionally biased region" description="Acidic residues" evidence="1">
    <location>
        <begin position="247"/>
        <end position="265"/>
    </location>
</feature>
<feature type="region of interest" description="Disordered" evidence="1">
    <location>
        <begin position="242"/>
        <end position="279"/>
    </location>
</feature>
<sequence length="319" mass="35191">MPYRPLPTPTPRASFSSDASCSYRPSHESHRSTTSLQLDTSSARGLDKQQSADFRPLPPVPGTISPPHLRLKTSSSLSALRPLPLTPPHITSASAAPRLHTSTSFSMDSAIIAGNPRSELNSDWSSARSEPLTSAALEHRRRRKLRLHLGDSTPPQMYSSRQGSLEILSEGSSDTAYSDDGDDSDLLMDFDEPEPLSPLSAKKRRLWKLRRQLGQSVPPELVYGSDVALVKCMANAFGTRKSRASYEWEEDSGFGEDETSDDESEVSLADPGTTPKQASFIKHTDGHAEFVGGWYREQRGRRWKAESDCHDVISALRKL</sequence>
<feature type="region of interest" description="Disordered" evidence="1">
    <location>
        <begin position="1"/>
        <end position="97"/>
    </location>
</feature>
<keyword evidence="3" id="KW-1185">Reference proteome</keyword>
<feature type="region of interest" description="Disordered" evidence="1">
    <location>
        <begin position="171"/>
        <end position="195"/>
    </location>
</feature>
<evidence type="ECO:0000256" key="1">
    <source>
        <dbReference type="SAM" id="MobiDB-lite"/>
    </source>
</evidence>
<dbReference type="AlphaFoldDB" id="A0A166TLG5"/>
<protein>
    <submittedName>
        <fullName evidence="2">Uncharacterized protein</fullName>
    </submittedName>
</protein>
<dbReference type="Proteomes" id="UP000076532">
    <property type="component" value="Unassembled WGS sequence"/>
</dbReference>
<dbReference type="EMBL" id="KV417492">
    <property type="protein sequence ID" value="KZP30744.1"/>
    <property type="molecule type" value="Genomic_DNA"/>
</dbReference>
<feature type="region of interest" description="Disordered" evidence="1">
    <location>
        <begin position="118"/>
        <end position="139"/>
    </location>
</feature>
<reference evidence="2 3" key="1">
    <citation type="journal article" date="2016" name="Mol. Biol. Evol.">
        <title>Comparative Genomics of Early-Diverging Mushroom-Forming Fungi Provides Insights into the Origins of Lignocellulose Decay Capabilities.</title>
        <authorList>
            <person name="Nagy L.G."/>
            <person name="Riley R."/>
            <person name="Tritt A."/>
            <person name="Adam C."/>
            <person name="Daum C."/>
            <person name="Floudas D."/>
            <person name="Sun H."/>
            <person name="Yadav J.S."/>
            <person name="Pangilinan J."/>
            <person name="Larsson K.H."/>
            <person name="Matsuura K."/>
            <person name="Barry K."/>
            <person name="Labutti K."/>
            <person name="Kuo R."/>
            <person name="Ohm R.A."/>
            <person name="Bhattacharya S.S."/>
            <person name="Shirouzu T."/>
            <person name="Yoshinaga Y."/>
            <person name="Martin F.M."/>
            <person name="Grigoriev I.V."/>
            <person name="Hibbett D.S."/>
        </authorList>
    </citation>
    <scope>NUCLEOTIDE SEQUENCE [LARGE SCALE GENOMIC DNA]</scope>
    <source>
        <strain evidence="2 3">CBS 109695</strain>
    </source>
</reference>
<dbReference type="OrthoDB" id="3318887at2759"/>